<gene>
    <name evidence="3" type="ORF">BS50DRAFT_579168</name>
</gene>
<sequence>MPQSSQPNIPSAYRIFFTYLDPLICVWGAYMDFFDPTLVLSSHIPNPTPDIGHRMILAQRGGAMLNFGFVSAVLLRYTADVHVWRIVQVANFLVDLAYLWAVWGALSAQGRLDVGTWRAEDWGSLAITGTATVVRALFLMGVGLKGDGNGSKKKA</sequence>
<feature type="transmembrane region" description="Helical" evidence="1">
    <location>
        <begin position="12"/>
        <end position="31"/>
    </location>
</feature>
<dbReference type="PANTHER" id="PTHR37019">
    <property type="entry name" value="CHROMOSOME 1, WHOLE GENOME SHOTGUN SEQUENCE"/>
    <property type="match status" value="1"/>
</dbReference>
<evidence type="ECO:0000313" key="3">
    <source>
        <dbReference type="EMBL" id="PSN60642.1"/>
    </source>
</evidence>
<evidence type="ECO:0000256" key="1">
    <source>
        <dbReference type="SAM" id="Phobius"/>
    </source>
</evidence>
<feature type="transmembrane region" description="Helical" evidence="1">
    <location>
        <begin position="51"/>
        <end position="75"/>
    </location>
</feature>
<dbReference type="InterPro" id="IPR056121">
    <property type="entry name" value="DUF7704"/>
</dbReference>
<dbReference type="OrthoDB" id="5313995at2759"/>
<organism evidence="3 4">
    <name type="scientific">Corynespora cassiicola Philippines</name>
    <dbReference type="NCBI Taxonomy" id="1448308"/>
    <lineage>
        <taxon>Eukaryota</taxon>
        <taxon>Fungi</taxon>
        <taxon>Dikarya</taxon>
        <taxon>Ascomycota</taxon>
        <taxon>Pezizomycotina</taxon>
        <taxon>Dothideomycetes</taxon>
        <taxon>Pleosporomycetidae</taxon>
        <taxon>Pleosporales</taxon>
        <taxon>Corynesporascaceae</taxon>
        <taxon>Corynespora</taxon>
    </lineage>
</organism>
<feature type="transmembrane region" description="Helical" evidence="1">
    <location>
        <begin position="123"/>
        <end position="144"/>
    </location>
</feature>
<dbReference type="EMBL" id="KZ678148">
    <property type="protein sequence ID" value="PSN60642.1"/>
    <property type="molecule type" value="Genomic_DNA"/>
</dbReference>
<dbReference type="Proteomes" id="UP000240883">
    <property type="component" value="Unassembled WGS sequence"/>
</dbReference>
<name>A0A2T2N5B5_CORCC</name>
<keyword evidence="1" id="KW-1133">Transmembrane helix</keyword>
<keyword evidence="1" id="KW-0472">Membrane</keyword>
<feature type="transmembrane region" description="Helical" evidence="1">
    <location>
        <begin position="82"/>
        <end position="103"/>
    </location>
</feature>
<accession>A0A2T2N5B5</accession>
<dbReference type="AlphaFoldDB" id="A0A2T2N5B5"/>
<evidence type="ECO:0000313" key="4">
    <source>
        <dbReference type="Proteomes" id="UP000240883"/>
    </source>
</evidence>
<dbReference type="Pfam" id="PF24803">
    <property type="entry name" value="DUF7704"/>
    <property type="match status" value="1"/>
</dbReference>
<keyword evidence="4" id="KW-1185">Reference proteome</keyword>
<keyword evidence="1" id="KW-0812">Transmembrane</keyword>
<feature type="domain" description="DUF7704" evidence="2">
    <location>
        <begin position="9"/>
        <end position="143"/>
    </location>
</feature>
<reference evidence="3 4" key="1">
    <citation type="journal article" date="2018" name="Front. Microbiol.">
        <title>Genome-Wide Analysis of Corynespora cassiicola Leaf Fall Disease Putative Effectors.</title>
        <authorList>
            <person name="Lopez D."/>
            <person name="Ribeiro S."/>
            <person name="Label P."/>
            <person name="Fumanal B."/>
            <person name="Venisse J.S."/>
            <person name="Kohler A."/>
            <person name="de Oliveira R.R."/>
            <person name="Labutti K."/>
            <person name="Lipzen A."/>
            <person name="Lail K."/>
            <person name="Bauer D."/>
            <person name="Ohm R.A."/>
            <person name="Barry K.W."/>
            <person name="Spatafora J."/>
            <person name="Grigoriev I.V."/>
            <person name="Martin F.M."/>
            <person name="Pujade-Renaud V."/>
        </authorList>
    </citation>
    <scope>NUCLEOTIDE SEQUENCE [LARGE SCALE GENOMIC DNA]</scope>
    <source>
        <strain evidence="3 4">Philippines</strain>
    </source>
</reference>
<protein>
    <recommendedName>
        <fullName evidence="2">DUF7704 domain-containing protein</fullName>
    </recommendedName>
</protein>
<evidence type="ECO:0000259" key="2">
    <source>
        <dbReference type="Pfam" id="PF24803"/>
    </source>
</evidence>
<dbReference type="PANTHER" id="PTHR37019:SF1">
    <property type="entry name" value="EXPERA DOMAIN-CONTAINING PROTEIN"/>
    <property type="match status" value="1"/>
</dbReference>
<proteinExistence type="predicted"/>